<dbReference type="AlphaFoldDB" id="A0A376CKI1"/>
<keyword evidence="1" id="KW-0812">Transmembrane</keyword>
<feature type="transmembrane region" description="Helical" evidence="1">
    <location>
        <begin position="343"/>
        <end position="362"/>
    </location>
</feature>
<keyword evidence="3" id="KW-1185">Reference proteome</keyword>
<gene>
    <name evidence="2" type="ORF">NCTC11862_00547</name>
</gene>
<feature type="transmembrane region" description="Helical" evidence="1">
    <location>
        <begin position="22"/>
        <end position="46"/>
    </location>
</feature>
<proteinExistence type="predicted"/>
<dbReference type="EMBL" id="UFXQ01000001">
    <property type="protein sequence ID" value="STC68772.1"/>
    <property type="molecule type" value="Genomic_DNA"/>
</dbReference>
<reference evidence="2 3" key="1">
    <citation type="submission" date="2018-06" db="EMBL/GenBank/DDBJ databases">
        <authorList>
            <consortium name="Pathogen Informatics"/>
            <person name="Doyle S."/>
        </authorList>
    </citation>
    <scope>NUCLEOTIDE SEQUENCE [LARGE SCALE GENOMIC DNA]</scope>
    <source>
        <strain evidence="2 3">NCTC11862</strain>
    </source>
</reference>
<evidence type="ECO:0000256" key="1">
    <source>
        <dbReference type="SAM" id="Phobius"/>
    </source>
</evidence>
<dbReference type="Proteomes" id="UP000254467">
    <property type="component" value="Unassembled WGS sequence"/>
</dbReference>
<feature type="transmembrane region" description="Helical" evidence="1">
    <location>
        <begin position="115"/>
        <end position="133"/>
    </location>
</feature>
<feature type="transmembrane region" description="Helical" evidence="1">
    <location>
        <begin position="53"/>
        <end position="72"/>
    </location>
</feature>
<dbReference type="RefSeq" id="WP_147287068.1">
    <property type="nucleotide sequence ID" value="NZ_LDYD01000011.1"/>
</dbReference>
<feature type="transmembrane region" description="Helical" evidence="1">
    <location>
        <begin position="215"/>
        <end position="248"/>
    </location>
</feature>
<feature type="transmembrane region" description="Helical" evidence="1">
    <location>
        <begin position="188"/>
        <end position="208"/>
    </location>
</feature>
<evidence type="ECO:0000313" key="2">
    <source>
        <dbReference type="EMBL" id="STC68772.1"/>
    </source>
</evidence>
<dbReference type="OrthoDB" id="3774626at2"/>
<keyword evidence="2" id="KW-0436">Ligase</keyword>
<keyword evidence="1" id="KW-1133">Transmembrane helix</keyword>
<accession>A0A376CKI1</accession>
<sequence>MPSIVKSVLPAWPVTLPFAAYVLWWLLGIGDFIWIIAGLAIVLTWVGRANLRFPVVMWLWVLFLIWVVASLVMNDTSGRLLGAVYRLLLYASAGLFALHVYNARPALSGIRMGSALVWFLAGMSAAGYLALAFPELTIRTPMSYLIPASLQNNELIADMVIRQTTHWDPQAWIEQPVRPVAPFLYANTWGNVYSLVLPLVVAHLWVMWHTRQRWWILGVVIASVIPALSTLNRGMFVGLAVAGLWAAFQGVRRGAFAATGAWGLAGVVALGAWLASPFGLNLFSRVTNTSSTEDRGELYRATVSGTMESPLFGFGSPRPAAEPWLPSLGTQGQLWTVMYSHGFVGLALFLGFLVLVFVLLMRRQDPVGAVLGGVIAATIVETMFYGMMTGIFVTMVAVGLGLRGDTIINSSDRPGMIARTASRNLHQR</sequence>
<dbReference type="STRING" id="35756.GCA_001044155_00152"/>
<feature type="transmembrane region" description="Helical" evidence="1">
    <location>
        <begin position="84"/>
        <end position="103"/>
    </location>
</feature>
<keyword evidence="1" id="KW-0472">Membrane</keyword>
<feature type="transmembrane region" description="Helical" evidence="1">
    <location>
        <begin position="382"/>
        <end position="402"/>
    </location>
</feature>
<dbReference type="GO" id="GO:0016874">
    <property type="term" value="F:ligase activity"/>
    <property type="evidence" value="ECO:0007669"/>
    <property type="project" value="UniProtKB-KW"/>
</dbReference>
<name>A0A376CKI1_9CORY</name>
<feature type="transmembrane region" description="Helical" evidence="1">
    <location>
        <begin position="254"/>
        <end position="275"/>
    </location>
</feature>
<evidence type="ECO:0000313" key="3">
    <source>
        <dbReference type="Proteomes" id="UP000254467"/>
    </source>
</evidence>
<organism evidence="2 3">
    <name type="scientific">Corynebacterium pilosum</name>
    <dbReference type="NCBI Taxonomy" id="35756"/>
    <lineage>
        <taxon>Bacteria</taxon>
        <taxon>Bacillati</taxon>
        <taxon>Actinomycetota</taxon>
        <taxon>Actinomycetes</taxon>
        <taxon>Mycobacteriales</taxon>
        <taxon>Corynebacteriaceae</taxon>
        <taxon>Corynebacterium</taxon>
    </lineage>
</organism>
<protein>
    <submittedName>
        <fullName evidence="2">Lipid A core - O-antigen ligase and related enzymes</fullName>
    </submittedName>
</protein>